<gene>
    <name evidence="1" type="ORF">ECRASSUSDP1_LOCUS20113</name>
</gene>
<accession>A0AAD1XTR1</accession>
<evidence type="ECO:0000313" key="1">
    <source>
        <dbReference type="EMBL" id="CAI2378714.1"/>
    </source>
</evidence>
<reference evidence="1" key="1">
    <citation type="submission" date="2023-07" db="EMBL/GenBank/DDBJ databases">
        <authorList>
            <consortium name="AG Swart"/>
            <person name="Singh M."/>
            <person name="Singh A."/>
            <person name="Seah K."/>
            <person name="Emmerich C."/>
        </authorList>
    </citation>
    <scope>NUCLEOTIDE SEQUENCE</scope>
    <source>
        <strain evidence="1">DP1</strain>
    </source>
</reference>
<dbReference type="Proteomes" id="UP001295684">
    <property type="component" value="Unassembled WGS sequence"/>
</dbReference>
<name>A0AAD1XTR1_EUPCR</name>
<sequence length="40" mass="4670">MTQMKSFASMSLKDVILLKCRKRRNLNVLNEIKGCRISRS</sequence>
<organism evidence="1 2">
    <name type="scientific">Euplotes crassus</name>
    <dbReference type="NCBI Taxonomy" id="5936"/>
    <lineage>
        <taxon>Eukaryota</taxon>
        <taxon>Sar</taxon>
        <taxon>Alveolata</taxon>
        <taxon>Ciliophora</taxon>
        <taxon>Intramacronucleata</taxon>
        <taxon>Spirotrichea</taxon>
        <taxon>Hypotrichia</taxon>
        <taxon>Euplotida</taxon>
        <taxon>Euplotidae</taxon>
        <taxon>Moneuplotes</taxon>
    </lineage>
</organism>
<comment type="caution">
    <text evidence="1">The sequence shown here is derived from an EMBL/GenBank/DDBJ whole genome shotgun (WGS) entry which is preliminary data.</text>
</comment>
<evidence type="ECO:0000313" key="2">
    <source>
        <dbReference type="Proteomes" id="UP001295684"/>
    </source>
</evidence>
<keyword evidence="2" id="KW-1185">Reference proteome</keyword>
<proteinExistence type="predicted"/>
<protein>
    <submittedName>
        <fullName evidence="1">Uncharacterized protein</fullName>
    </submittedName>
</protein>
<dbReference type="EMBL" id="CAMPGE010020473">
    <property type="protein sequence ID" value="CAI2378714.1"/>
    <property type="molecule type" value="Genomic_DNA"/>
</dbReference>
<dbReference type="AlphaFoldDB" id="A0AAD1XTR1"/>